<keyword evidence="3" id="KW-1185">Reference proteome</keyword>
<sequence length="60" mass="6750">MKTNLGVAAAFCIILVLTIDNFITNSFISNTIKIVVTVTFITYAIIVRIKARKNVTNYRK</sequence>
<name>A0A0A5G3X2_9BACI</name>
<feature type="transmembrane region" description="Helical" evidence="1">
    <location>
        <begin position="31"/>
        <end position="51"/>
    </location>
</feature>
<comment type="caution">
    <text evidence="2">The sequence shown here is derived from an EMBL/GenBank/DDBJ whole genome shotgun (WGS) entry which is preliminary data.</text>
</comment>
<dbReference type="AlphaFoldDB" id="A0A0A5G3X2"/>
<keyword evidence="1" id="KW-0472">Membrane</keyword>
<evidence type="ECO:0000256" key="1">
    <source>
        <dbReference type="SAM" id="Phobius"/>
    </source>
</evidence>
<accession>A0A0A5G3X2</accession>
<protein>
    <submittedName>
        <fullName evidence="2">Uncharacterized protein</fullName>
    </submittedName>
</protein>
<keyword evidence="1" id="KW-1133">Transmembrane helix</keyword>
<reference evidence="2 3" key="1">
    <citation type="submission" date="2013-08" db="EMBL/GenBank/DDBJ databases">
        <authorList>
            <person name="Huang J."/>
            <person name="Wang G."/>
        </authorList>
    </citation>
    <scope>NUCLEOTIDE SEQUENCE [LARGE SCALE GENOMIC DNA]</scope>
    <source>
        <strain evidence="2 3">JSM 072002</strain>
    </source>
</reference>
<dbReference type="EMBL" id="AVPG01000019">
    <property type="protein sequence ID" value="KGX85790.1"/>
    <property type="molecule type" value="Genomic_DNA"/>
</dbReference>
<proteinExistence type="predicted"/>
<gene>
    <name evidence="2" type="ORF">N784_07965</name>
</gene>
<organism evidence="2 3">
    <name type="scientific">Pontibacillus litoralis JSM 072002</name>
    <dbReference type="NCBI Taxonomy" id="1385512"/>
    <lineage>
        <taxon>Bacteria</taxon>
        <taxon>Bacillati</taxon>
        <taxon>Bacillota</taxon>
        <taxon>Bacilli</taxon>
        <taxon>Bacillales</taxon>
        <taxon>Bacillaceae</taxon>
        <taxon>Pontibacillus</taxon>
    </lineage>
</organism>
<evidence type="ECO:0000313" key="2">
    <source>
        <dbReference type="EMBL" id="KGX85790.1"/>
    </source>
</evidence>
<evidence type="ECO:0000313" key="3">
    <source>
        <dbReference type="Proteomes" id="UP000030401"/>
    </source>
</evidence>
<dbReference type="Proteomes" id="UP000030401">
    <property type="component" value="Unassembled WGS sequence"/>
</dbReference>
<keyword evidence="1" id="KW-0812">Transmembrane</keyword>